<comment type="cofactor">
    <cofactor evidence="6">
        <name>a divalent metal cation</name>
        <dbReference type="ChEBI" id="CHEBI:60240"/>
    </cofactor>
</comment>
<dbReference type="SUPFAM" id="SSF111331">
    <property type="entry name" value="NAD kinase/diacylglycerol kinase-like"/>
    <property type="match status" value="1"/>
</dbReference>
<gene>
    <name evidence="6" type="primary">nadK</name>
    <name evidence="7" type="ORF">CAMRE0001_0881</name>
</gene>
<keyword evidence="6" id="KW-0067">ATP-binding</keyword>
<dbReference type="Pfam" id="PF20143">
    <property type="entry name" value="NAD_kinase_C"/>
    <property type="match status" value="1"/>
</dbReference>
<keyword evidence="1 6" id="KW-0808">Transferase</keyword>
<evidence type="ECO:0000256" key="6">
    <source>
        <dbReference type="HAMAP-Rule" id="MF_00361"/>
    </source>
</evidence>
<keyword evidence="6" id="KW-0547">Nucleotide-binding</keyword>
<evidence type="ECO:0000256" key="2">
    <source>
        <dbReference type="ARBA" id="ARBA00022777"/>
    </source>
</evidence>
<sequence length="318" mass="35561">MLFLTRHYTRNLLAHSFFKTKCDKINLMKNENLLLPKEVKKVGVVAKINADLAGNIEILREILARYGTQILLENAAARHLNLKGYEIRSLAKKCDFLISLGGDGTIISLCRKTAEISPFVLGIHAGRLGFLTDITMNECEKFFAEFFAGKFEVETPFMLDVFLHKKSGEILRKIAFNDAVIAGEKSGSMTHIEAFWNEKYFNAYFGDGVIVSTPVGSTGYNMSAGGAIVYPLSDVFVVTPVCSHSLTQRPVVLPRGFEIKFKTASAAVLVIDGQDRYKMSELESVSMTLSANTARLIRHVGRDYFQILKEKLHWGYND</sequence>
<feature type="binding site" evidence="6">
    <location>
        <position position="274"/>
    </location>
    <ligand>
        <name>NAD(+)</name>
        <dbReference type="ChEBI" id="CHEBI:57540"/>
    </ligand>
</feature>
<dbReference type="PANTHER" id="PTHR20275">
    <property type="entry name" value="NAD KINASE"/>
    <property type="match status" value="1"/>
</dbReference>
<dbReference type="GO" id="GO:0046872">
    <property type="term" value="F:metal ion binding"/>
    <property type="evidence" value="ECO:0007669"/>
    <property type="project" value="UniProtKB-UniRule"/>
</dbReference>
<evidence type="ECO:0000256" key="1">
    <source>
        <dbReference type="ARBA" id="ARBA00022679"/>
    </source>
</evidence>
<dbReference type="GO" id="GO:0051287">
    <property type="term" value="F:NAD binding"/>
    <property type="evidence" value="ECO:0007669"/>
    <property type="project" value="UniProtKB-ARBA"/>
</dbReference>
<dbReference type="PANTHER" id="PTHR20275:SF0">
    <property type="entry name" value="NAD KINASE"/>
    <property type="match status" value="1"/>
</dbReference>
<evidence type="ECO:0000256" key="4">
    <source>
        <dbReference type="ARBA" id="ARBA00023027"/>
    </source>
</evidence>
<dbReference type="InterPro" id="IPR016064">
    <property type="entry name" value="NAD/diacylglycerol_kinase_sf"/>
</dbReference>
<keyword evidence="2 6" id="KW-0418">Kinase</keyword>
<feature type="binding site" evidence="6">
    <location>
        <begin position="177"/>
        <end position="178"/>
    </location>
    <ligand>
        <name>NAD(+)</name>
        <dbReference type="ChEBI" id="CHEBI:57540"/>
    </ligand>
</feature>
<dbReference type="Proteomes" id="UP000003082">
    <property type="component" value="Unassembled WGS sequence"/>
</dbReference>
<dbReference type="Pfam" id="PF01513">
    <property type="entry name" value="NAD_kinase"/>
    <property type="match status" value="1"/>
</dbReference>
<dbReference type="HAMAP" id="MF_00361">
    <property type="entry name" value="NAD_kinase"/>
    <property type="match status" value="1"/>
</dbReference>
<evidence type="ECO:0000313" key="7">
    <source>
        <dbReference type="EMBL" id="EEF13952.1"/>
    </source>
</evidence>
<evidence type="ECO:0000313" key="8">
    <source>
        <dbReference type="Proteomes" id="UP000003082"/>
    </source>
</evidence>
<feature type="binding site" evidence="6">
    <location>
        <position position="207"/>
    </location>
    <ligand>
        <name>NAD(+)</name>
        <dbReference type="ChEBI" id="CHEBI:57540"/>
    </ligand>
</feature>
<dbReference type="GO" id="GO:0003951">
    <property type="term" value="F:NAD+ kinase activity"/>
    <property type="evidence" value="ECO:0007669"/>
    <property type="project" value="UniProtKB-UniRule"/>
</dbReference>
<comment type="subcellular location">
    <subcellularLocation>
        <location evidence="6">Cytoplasm</location>
    </subcellularLocation>
</comment>
<evidence type="ECO:0000256" key="5">
    <source>
        <dbReference type="ARBA" id="ARBA00047925"/>
    </source>
</evidence>
<dbReference type="eggNOG" id="COG0061">
    <property type="taxonomic scope" value="Bacteria"/>
</dbReference>
<dbReference type="InterPro" id="IPR017438">
    <property type="entry name" value="ATP-NAD_kinase_N"/>
</dbReference>
<dbReference type="Gene3D" id="3.40.50.10330">
    <property type="entry name" value="Probable inorganic polyphosphate/atp-NAD kinase, domain 1"/>
    <property type="match status" value="1"/>
</dbReference>
<keyword evidence="4 6" id="KW-0520">NAD</keyword>
<dbReference type="NCBIfam" id="NF010679">
    <property type="entry name" value="PRK14077.1"/>
    <property type="match status" value="1"/>
</dbReference>
<keyword evidence="6" id="KW-0963">Cytoplasm</keyword>
<protein>
    <recommendedName>
        <fullName evidence="6">NAD kinase</fullName>
        <ecNumber evidence="6">2.7.1.23</ecNumber>
    </recommendedName>
    <alternativeName>
        <fullName evidence="6">ATP-dependent NAD kinase</fullName>
    </alternativeName>
</protein>
<feature type="active site" description="Proton acceptor" evidence="6">
    <location>
        <position position="103"/>
    </location>
</feature>
<dbReference type="AlphaFoldDB" id="B9D205"/>
<reference evidence="7 8" key="1">
    <citation type="submission" date="2008-08" db="EMBL/GenBank/DDBJ databases">
        <authorList>
            <person name="Madupu R."/>
            <person name="Durkin A.S."/>
            <person name="Torralba M."/>
            <person name="Methe B."/>
            <person name="Sutton G.G."/>
            <person name="Strausberg R.L."/>
            <person name="Nelson K.E."/>
        </authorList>
    </citation>
    <scope>NUCLEOTIDE SEQUENCE [LARGE SCALE GENOMIC DNA]</scope>
    <source>
        <strain evidence="7 8">RM3267</strain>
    </source>
</reference>
<dbReference type="GO" id="GO:0006741">
    <property type="term" value="P:NADP+ biosynthetic process"/>
    <property type="evidence" value="ECO:0007669"/>
    <property type="project" value="UniProtKB-UniRule"/>
</dbReference>
<dbReference type="EC" id="2.7.1.23" evidence="6"/>
<accession>B9D205</accession>
<dbReference type="GO" id="GO:0005737">
    <property type="term" value="C:cytoplasm"/>
    <property type="evidence" value="ECO:0007669"/>
    <property type="project" value="UniProtKB-SubCell"/>
</dbReference>
<comment type="function">
    <text evidence="6">Involved in the regulation of the intracellular balance of NAD and NADP, and is a key enzyme in the biosynthesis of NADP. Catalyzes specifically the phosphorylation on 2'-hydroxyl of the adenosine moiety of NAD to yield NADP.</text>
</comment>
<keyword evidence="8" id="KW-1185">Reference proteome</keyword>
<dbReference type="InterPro" id="IPR002504">
    <property type="entry name" value="NADK"/>
</dbReference>
<keyword evidence="3 6" id="KW-0521">NADP</keyword>
<name>B9D205_CAMRE</name>
<comment type="caution">
    <text evidence="6">Lacks conserved residue(s) required for the propagation of feature annotation.</text>
</comment>
<dbReference type="GO" id="GO:0005524">
    <property type="term" value="F:ATP binding"/>
    <property type="evidence" value="ECO:0007669"/>
    <property type="project" value="UniProtKB-KW"/>
</dbReference>
<dbReference type="EMBL" id="ACFU01000011">
    <property type="protein sequence ID" value="EEF13952.1"/>
    <property type="molecule type" value="Genomic_DNA"/>
</dbReference>
<feature type="binding site" evidence="6">
    <location>
        <begin position="103"/>
        <end position="104"/>
    </location>
    <ligand>
        <name>NAD(+)</name>
        <dbReference type="ChEBI" id="CHEBI:57540"/>
    </ligand>
</feature>
<organism evidence="7 8">
    <name type="scientific">Campylobacter rectus RM3267</name>
    <dbReference type="NCBI Taxonomy" id="553218"/>
    <lineage>
        <taxon>Bacteria</taxon>
        <taxon>Pseudomonadati</taxon>
        <taxon>Campylobacterota</taxon>
        <taxon>Epsilonproteobacteria</taxon>
        <taxon>Campylobacterales</taxon>
        <taxon>Campylobacteraceae</taxon>
        <taxon>Campylobacter</taxon>
    </lineage>
</organism>
<dbReference type="GO" id="GO:0019674">
    <property type="term" value="P:NAD+ metabolic process"/>
    <property type="evidence" value="ECO:0007669"/>
    <property type="project" value="InterPro"/>
</dbReference>
<comment type="similarity">
    <text evidence="6">Belongs to the NAD kinase family.</text>
</comment>
<comment type="caution">
    <text evidence="7">The sequence shown here is derived from an EMBL/GenBank/DDBJ whole genome shotgun (WGS) entry which is preliminary data.</text>
</comment>
<evidence type="ECO:0000256" key="3">
    <source>
        <dbReference type="ARBA" id="ARBA00022857"/>
    </source>
</evidence>
<dbReference type="InterPro" id="IPR017437">
    <property type="entry name" value="ATP-NAD_kinase_PpnK-typ_C"/>
</dbReference>
<feature type="binding site" evidence="6">
    <location>
        <begin position="218"/>
        <end position="223"/>
    </location>
    <ligand>
        <name>NAD(+)</name>
        <dbReference type="ChEBI" id="CHEBI:57540"/>
    </ligand>
</feature>
<comment type="catalytic activity">
    <reaction evidence="5 6">
        <text>NAD(+) + ATP = ADP + NADP(+) + H(+)</text>
        <dbReference type="Rhea" id="RHEA:18629"/>
        <dbReference type="ChEBI" id="CHEBI:15378"/>
        <dbReference type="ChEBI" id="CHEBI:30616"/>
        <dbReference type="ChEBI" id="CHEBI:57540"/>
        <dbReference type="ChEBI" id="CHEBI:58349"/>
        <dbReference type="ChEBI" id="CHEBI:456216"/>
        <dbReference type="EC" id="2.7.1.23"/>
    </reaction>
</comment>
<proteinExistence type="inferred from homology"/>
<dbReference type="Gene3D" id="2.60.200.30">
    <property type="entry name" value="Probable inorganic polyphosphate/atp-NAD kinase, domain 2"/>
    <property type="match status" value="1"/>
</dbReference>
<dbReference type="STRING" id="553218.CAMRE0001_0881"/>
<feature type="binding site" evidence="6">
    <location>
        <position position="215"/>
    </location>
    <ligand>
        <name>NAD(+)</name>
        <dbReference type="ChEBI" id="CHEBI:57540"/>
    </ligand>
</feature>